<evidence type="ECO:0000313" key="1">
    <source>
        <dbReference type="EMBL" id="KAG5615049.1"/>
    </source>
</evidence>
<protein>
    <submittedName>
        <fullName evidence="1">Uncharacterized protein</fullName>
    </submittedName>
</protein>
<proteinExistence type="predicted"/>
<accession>A0A9J5ZS56</accession>
<evidence type="ECO:0000313" key="2">
    <source>
        <dbReference type="Proteomes" id="UP000824120"/>
    </source>
</evidence>
<dbReference type="Proteomes" id="UP000824120">
    <property type="component" value="Chromosome 3"/>
</dbReference>
<dbReference type="AlphaFoldDB" id="A0A9J5ZS56"/>
<dbReference type="InterPro" id="IPR036397">
    <property type="entry name" value="RNaseH_sf"/>
</dbReference>
<dbReference type="OrthoDB" id="1305860at2759"/>
<feature type="non-terminal residue" evidence="1">
    <location>
        <position position="1"/>
    </location>
</feature>
<dbReference type="Gene3D" id="3.30.420.10">
    <property type="entry name" value="Ribonuclease H-like superfamily/Ribonuclease H"/>
    <property type="match status" value="1"/>
</dbReference>
<keyword evidence="2" id="KW-1185">Reference proteome</keyword>
<dbReference type="GO" id="GO:0003676">
    <property type="term" value="F:nucleic acid binding"/>
    <property type="evidence" value="ECO:0007669"/>
    <property type="project" value="InterPro"/>
</dbReference>
<comment type="caution">
    <text evidence="1">The sequence shown here is derived from an EMBL/GenBank/DDBJ whole genome shotgun (WGS) entry which is preliminary data.</text>
</comment>
<organism evidence="1 2">
    <name type="scientific">Solanum commersonii</name>
    <name type="common">Commerson's wild potato</name>
    <name type="synonym">Commerson's nightshade</name>
    <dbReference type="NCBI Taxonomy" id="4109"/>
    <lineage>
        <taxon>Eukaryota</taxon>
        <taxon>Viridiplantae</taxon>
        <taxon>Streptophyta</taxon>
        <taxon>Embryophyta</taxon>
        <taxon>Tracheophyta</taxon>
        <taxon>Spermatophyta</taxon>
        <taxon>Magnoliopsida</taxon>
        <taxon>eudicotyledons</taxon>
        <taxon>Gunneridae</taxon>
        <taxon>Pentapetalae</taxon>
        <taxon>asterids</taxon>
        <taxon>lamiids</taxon>
        <taxon>Solanales</taxon>
        <taxon>Solanaceae</taxon>
        <taxon>Solanoideae</taxon>
        <taxon>Solaneae</taxon>
        <taxon>Solanum</taxon>
    </lineage>
</organism>
<name>A0A9J5ZS56_SOLCO</name>
<dbReference type="EMBL" id="JACXVP010000003">
    <property type="protein sequence ID" value="KAG5615049.1"/>
    <property type="molecule type" value="Genomic_DNA"/>
</dbReference>
<reference evidence="1 2" key="1">
    <citation type="submission" date="2020-09" db="EMBL/GenBank/DDBJ databases">
        <title>De no assembly of potato wild relative species, Solanum commersonii.</title>
        <authorList>
            <person name="Cho K."/>
        </authorList>
    </citation>
    <scope>NUCLEOTIDE SEQUENCE [LARGE SCALE GENOMIC DNA]</scope>
    <source>
        <strain evidence="1">LZ3.2</strain>
        <tissue evidence="1">Leaf</tissue>
    </source>
</reference>
<sequence>MGRYGSSLMKPWNTVEEIKICLIGKDHKFEHILREGNQLADYLANRAIDQGNCNFIEFGGMDIKARKIINSDKLNFPY</sequence>
<gene>
    <name evidence="1" type="ORF">H5410_014873</name>
</gene>